<dbReference type="AlphaFoldDB" id="A0A0J9BY14"/>
<dbReference type="Proteomes" id="UP000037392">
    <property type="component" value="Unassembled WGS sequence"/>
</dbReference>
<evidence type="ECO:0000313" key="9">
    <source>
        <dbReference type="EMBL" id="KMW17887.1"/>
    </source>
</evidence>
<dbReference type="GO" id="GO:0009401">
    <property type="term" value="P:phosphoenolpyruvate-dependent sugar phosphotransferase system"/>
    <property type="evidence" value="ECO:0007669"/>
    <property type="project" value="UniProtKB-KW"/>
</dbReference>
<accession>A0A0J9BY14</accession>
<keyword evidence="2" id="KW-0813">Transport</keyword>
<proteinExistence type="predicted"/>
<dbReference type="InterPro" id="IPR016152">
    <property type="entry name" value="PTrfase/Anion_transptr"/>
</dbReference>
<gene>
    <name evidence="9" type="ORF">HMPREF9470_03368</name>
</gene>
<comment type="caution">
    <text evidence="9">The sequence shown here is derived from an EMBL/GenBank/DDBJ whole genome shotgun (WGS) entry which is preliminary data.</text>
</comment>
<dbReference type="Pfam" id="PF00359">
    <property type="entry name" value="PTS_EIIA_2"/>
    <property type="match status" value="1"/>
</dbReference>
<dbReference type="Gene3D" id="1.10.1790.10">
    <property type="entry name" value="PRD domain"/>
    <property type="match status" value="1"/>
</dbReference>
<comment type="subcellular location">
    <subcellularLocation>
        <location evidence="1">Cytoplasm</location>
    </subcellularLocation>
</comment>
<dbReference type="PANTHER" id="PTHR36203">
    <property type="entry name" value="ASCORBATE-SPECIFIC PTS SYSTEM EIIA COMPONENT"/>
    <property type="match status" value="1"/>
</dbReference>
<evidence type="ECO:0000256" key="5">
    <source>
        <dbReference type="ARBA" id="ARBA00022683"/>
    </source>
</evidence>
<dbReference type="InterPro" id="IPR002178">
    <property type="entry name" value="PTS_EIIA_type-2_dom"/>
</dbReference>
<dbReference type="RefSeq" id="WP_048930264.1">
    <property type="nucleotide sequence ID" value="NZ_KQ235879.1"/>
</dbReference>
<name>A0A0J9BY14_9FIRM</name>
<dbReference type="SUPFAM" id="SSF63520">
    <property type="entry name" value="PTS-regulatory domain, PRD"/>
    <property type="match status" value="1"/>
</dbReference>
<keyword evidence="6" id="KW-0418">Kinase</keyword>
<keyword evidence="5" id="KW-0598">Phosphotransferase system</keyword>
<dbReference type="GeneID" id="93165617"/>
<organism evidence="9 10">
    <name type="scientific">[Clostridium] citroniae WAL-19142</name>
    <dbReference type="NCBI Taxonomy" id="742734"/>
    <lineage>
        <taxon>Bacteria</taxon>
        <taxon>Bacillati</taxon>
        <taxon>Bacillota</taxon>
        <taxon>Clostridia</taxon>
        <taxon>Lachnospirales</taxon>
        <taxon>Lachnospiraceae</taxon>
        <taxon>Enterocloster</taxon>
    </lineage>
</organism>
<dbReference type="Pfam" id="PF08279">
    <property type="entry name" value="HTH_11"/>
    <property type="match status" value="1"/>
</dbReference>
<dbReference type="Gene3D" id="3.40.930.10">
    <property type="entry name" value="Mannitol-specific EII, Chain A"/>
    <property type="match status" value="1"/>
</dbReference>
<dbReference type="GO" id="GO:0005737">
    <property type="term" value="C:cytoplasm"/>
    <property type="evidence" value="ECO:0007669"/>
    <property type="project" value="UniProtKB-SubCell"/>
</dbReference>
<evidence type="ECO:0000256" key="4">
    <source>
        <dbReference type="ARBA" id="ARBA00022679"/>
    </source>
</evidence>
<keyword evidence="4" id="KW-0808">Transferase</keyword>
<dbReference type="EMBL" id="ADLK01000025">
    <property type="protein sequence ID" value="KMW17887.1"/>
    <property type="molecule type" value="Genomic_DNA"/>
</dbReference>
<protein>
    <submittedName>
        <fullName evidence="9">Uncharacterized protein</fullName>
    </submittedName>
</protein>
<dbReference type="InterPro" id="IPR036388">
    <property type="entry name" value="WH-like_DNA-bd_sf"/>
</dbReference>
<dbReference type="PANTHER" id="PTHR36203:SF5">
    <property type="entry name" value="PTS SYSTEM, EIIA COMPONENT"/>
    <property type="match status" value="1"/>
</dbReference>
<evidence type="ECO:0000256" key="3">
    <source>
        <dbReference type="ARBA" id="ARBA00022490"/>
    </source>
</evidence>
<dbReference type="InterPro" id="IPR051351">
    <property type="entry name" value="Ascorbate-PTS_EIIA_comp"/>
</dbReference>
<sequence>MNKNTLSIIEKIIINRVLTVPQLMGETSFTKRQIEYQLESINTVLADSYGVPKDRLLQASQPVSPETLDLLEKIFLNQIRQYNFDHEERQYYIFLAILCNQDYLTIFHLTDELSVSKTTIQADMKDLRKNLESYEIRIDSDRVYGYTLSGSPSSCLSFMVNGITGVHGPVMEHFFKKHSIHVTDHYIGTIRRIAGTCGISFVESRLREFVYILVILSVSRQFPSGNPFELPDFVSEKMPQLNEYKFAETLLKELGLDLEEDKIEYISAWLIGISVSDIENETPDKSYLVELLRQMLIRFQALSGLQYSDHNKALAQLYSHFRPAFYRNLYHLPVSNPLTRQILEQYAATATLVRETIKPLNYILYSPFAEDELAYLTVHFASFTTQKTYGSPYRKQGAIVCNAGTGFSALLKKQLAGLFPEFDFFSTGYDGLRRELLTQTCHAVFTTSLDFQLEGLGIPVFYVPSILNSQDKYRLSQKVYQTFESFADPLPSVHDLITIIHKHAQILSEGKLRGDLISYFSQKNGRSSPSRPLSLSDMIRPALIQTRAAARTAEEAVLLSAQPLLTCNYITQNYVDSVIDTFKSSLHHTVIMKSVALPHAAPDRGVLKPGISVTVLEHPVIFNVENYDPIRYIFCLSAVDYESHLSAMASLVEFLEDKQFYEILNTQSCSNIFNYLMVYGSRSS</sequence>
<feature type="domain" description="PRD" evidence="8">
    <location>
        <begin position="283"/>
        <end position="390"/>
    </location>
</feature>
<evidence type="ECO:0000259" key="7">
    <source>
        <dbReference type="PROSITE" id="PS51094"/>
    </source>
</evidence>
<dbReference type="InterPro" id="IPR013196">
    <property type="entry name" value="HTH_11"/>
</dbReference>
<feature type="domain" description="PTS EIIA type-2" evidence="7">
    <location>
        <begin position="537"/>
        <end position="679"/>
    </location>
</feature>
<dbReference type="InterPro" id="IPR011608">
    <property type="entry name" value="PRD"/>
</dbReference>
<evidence type="ECO:0000256" key="6">
    <source>
        <dbReference type="ARBA" id="ARBA00022777"/>
    </source>
</evidence>
<evidence type="ECO:0000313" key="10">
    <source>
        <dbReference type="Proteomes" id="UP000037392"/>
    </source>
</evidence>
<dbReference type="Gene3D" id="1.10.10.10">
    <property type="entry name" value="Winged helix-like DNA-binding domain superfamily/Winged helix DNA-binding domain"/>
    <property type="match status" value="1"/>
</dbReference>
<dbReference type="PROSITE" id="PS51372">
    <property type="entry name" value="PRD_2"/>
    <property type="match status" value="1"/>
</dbReference>
<dbReference type="GO" id="GO:0006355">
    <property type="term" value="P:regulation of DNA-templated transcription"/>
    <property type="evidence" value="ECO:0007669"/>
    <property type="project" value="InterPro"/>
</dbReference>
<dbReference type="SUPFAM" id="SSF55804">
    <property type="entry name" value="Phoshotransferase/anion transport protein"/>
    <property type="match status" value="1"/>
</dbReference>
<dbReference type="PROSITE" id="PS51094">
    <property type="entry name" value="PTS_EIIA_TYPE_2"/>
    <property type="match status" value="1"/>
</dbReference>
<dbReference type="Pfam" id="PF00874">
    <property type="entry name" value="PRD"/>
    <property type="match status" value="1"/>
</dbReference>
<dbReference type="InterPro" id="IPR036634">
    <property type="entry name" value="PRD_sf"/>
</dbReference>
<evidence type="ECO:0000256" key="1">
    <source>
        <dbReference type="ARBA" id="ARBA00004496"/>
    </source>
</evidence>
<dbReference type="GO" id="GO:0016301">
    <property type="term" value="F:kinase activity"/>
    <property type="evidence" value="ECO:0007669"/>
    <property type="project" value="UniProtKB-KW"/>
</dbReference>
<keyword evidence="3" id="KW-0963">Cytoplasm</keyword>
<evidence type="ECO:0000259" key="8">
    <source>
        <dbReference type="PROSITE" id="PS51372"/>
    </source>
</evidence>
<reference evidence="9 10" key="1">
    <citation type="submission" date="2011-04" db="EMBL/GenBank/DDBJ databases">
        <title>The Genome Sequence of Clostridium citroniae WAL-19142.</title>
        <authorList>
            <consortium name="The Broad Institute Genome Sequencing Platform"/>
            <person name="Earl A."/>
            <person name="Ward D."/>
            <person name="Feldgarden M."/>
            <person name="Gevers D."/>
            <person name="Warren Y.A."/>
            <person name="Tyrrell K.L."/>
            <person name="Citron D.M."/>
            <person name="Goldstein E.J."/>
            <person name="Daigneault M."/>
            <person name="Allen-Vercoe E."/>
            <person name="Young S.K."/>
            <person name="Zeng Q."/>
            <person name="Gargeya S."/>
            <person name="Fitzgerald M."/>
            <person name="Haas B."/>
            <person name="Abouelleil A."/>
            <person name="Alvarado L."/>
            <person name="Arachchi H.M."/>
            <person name="Berlin A."/>
            <person name="Brown A."/>
            <person name="Chapman S.B."/>
            <person name="Chen Z."/>
            <person name="Dunbar C."/>
            <person name="Freedman E."/>
            <person name="Gearin G."/>
            <person name="Gellesch M."/>
            <person name="Goldberg J."/>
            <person name="Griggs A."/>
            <person name="Gujja S."/>
            <person name="Heilman E.R."/>
            <person name="Heiman D."/>
            <person name="Howarth C."/>
            <person name="Larson L."/>
            <person name="Lui A."/>
            <person name="MacDonald P.J."/>
            <person name="Mehta T."/>
            <person name="Montmayeur A."/>
            <person name="Murphy C."/>
            <person name="Neiman D."/>
            <person name="Pearson M."/>
            <person name="Priest M."/>
            <person name="Roberts A."/>
            <person name="Saif S."/>
            <person name="Shea T."/>
            <person name="Shenoy N."/>
            <person name="Sisk P."/>
            <person name="Stolte C."/>
            <person name="Sykes S."/>
            <person name="White J."/>
            <person name="Yandava C."/>
            <person name="Wortman J."/>
            <person name="Nusbaum C."/>
            <person name="Birren B."/>
        </authorList>
    </citation>
    <scope>NUCLEOTIDE SEQUENCE [LARGE SCALE GENOMIC DNA]</scope>
    <source>
        <strain evidence="9 10">WAL-19142</strain>
    </source>
</reference>
<evidence type="ECO:0000256" key="2">
    <source>
        <dbReference type="ARBA" id="ARBA00022448"/>
    </source>
</evidence>
<dbReference type="PATRIC" id="fig|742734.4.peg.3610"/>
<dbReference type="OrthoDB" id="3175596at2"/>